<feature type="transmembrane region" description="Helical" evidence="8">
    <location>
        <begin position="350"/>
        <end position="368"/>
    </location>
</feature>
<comment type="similarity">
    <text evidence="2">Belongs to the autoinducer-2 exporter (AI-2E) (TC 2.A.86) family.</text>
</comment>
<evidence type="ECO:0000256" key="5">
    <source>
        <dbReference type="ARBA" id="ARBA00022692"/>
    </source>
</evidence>
<evidence type="ECO:0000256" key="3">
    <source>
        <dbReference type="ARBA" id="ARBA00022448"/>
    </source>
</evidence>
<name>A0A437S8K3_9FIRM</name>
<evidence type="ECO:0000256" key="1">
    <source>
        <dbReference type="ARBA" id="ARBA00004651"/>
    </source>
</evidence>
<dbReference type="Pfam" id="PF01594">
    <property type="entry name" value="AI-2E_transport"/>
    <property type="match status" value="1"/>
</dbReference>
<feature type="transmembrane region" description="Helical" evidence="8">
    <location>
        <begin position="380"/>
        <end position="413"/>
    </location>
</feature>
<protein>
    <submittedName>
        <fullName evidence="9">AI-2E family transporter</fullName>
    </submittedName>
</protein>
<sequence length="428" mass="47907">MNSTMITPQVSDMMPKVLTGAVTILSIILLFLIIYYLINIGNRYIEKNKRLGIDLKLVLKIIVVLIVIFIIRAIFSRYSIVGDTVWALLAGIIVAFVVNPAVTFLEEKNVSRKYGVIIVYFTAILIFTLLLTIVIPKTIQEISNLLKSIPTIIEAGSNILTGFLDSISNIFNIESSTTQQVVTSEVSTQMFTLDIEKIINSFEDFLLGSLEEFQNRLGDYLRNAASGVYVVFSKLIRLVLVFIFSFYFTVDKDKYKNILIRNIPKKYKDDIFYVSKKINQALLDFVKGRLLMALFVGFATMLYLLILGVDFAIVIGMITCIADIIPYIGPFLGFIPAVLFAFIESPIKAVWVGVLFVLLQWVENNILAPKLLSDKTGLNPMLILISIIIGGGTFGVFGMILAVPVVSIIIILIDFAKMKYNENNSKLV</sequence>
<feature type="transmembrane region" description="Helical" evidence="8">
    <location>
        <begin position="117"/>
        <end position="135"/>
    </location>
</feature>
<feature type="transmembrane region" description="Helical" evidence="8">
    <location>
        <begin position="57"/>
        <end position="78"/>
    </location>
</feature>
<evidence type="ECO:0000256" key="2">
    <source>
        <dbReference type="ARBA" id="ARBA00009773"/>
    </source>
</evidence>
<dbReference type="GO" id="GO:0055085">
    <property type="term" value="P:transmembrane transport"/>
    <property type="evidence" value="ECO:0007669"/>
    <property type="project" value="TreeGrafter"/>
</dbReference>
<dbReference type="EMBL" id="RLIH01000003">
    <property type="protein sequence ID" value="RVU55234.1"/>
    <property type="molecule type" value="Genomic_DNA"/>
</dbReference>
<reference evidence="9 10" key="1">
    <citation type="submission" date="2018-11" db="EMBL/GenBank/DDBJ databases">
        <title>Genome sequencing and assembly of Anaerosphaera sp. nov., GS7-6-2.</title>
        <authorList>
            <person name="Rettenmaier R."/>
            <person name="Liebl W."/>
            <person name="Zverlov V."/>
        </authorList>
    </citation>
    <scope>NUCLEOTIDE SEQUENCE [LARGE SCALE GENOMIC DNA]</scope>
    <source>
        <strain evidence="9 10">GS7-6-2</strain>
    </source>
</reference>
<dbReference type="PANTHER" id="PTHR21716">
    <property type="entry name" value="TRANSMEMBRANE PROTEIN"/>
    <property type="match status" value="1"/>
</dbReference>
<feature type="transmembrane region" description="Helical" evidence="8">
    <location>
        <begin position="84"/>
        <end position="105"/>
    </location>
</feature>
<feature type="transmembrane region" description="Helical" evidence="8">
    <location>
        <begin position="290"/>
        <end position="318"/>
    </location>
</feature>
<comment type="subcellular location">
    <subcellularLocation>
        <location evidence="1">Cell membrane</location>
        <topology evidence="1">Multi-pass membrane protein</topology>
    </subcellularLocation>
</comment>
<evidence type="ECO:0000313" key="10">
    <source>
        <dbReference type="Proteomes" id="UP000288812"/>
    </source>
</evidence>
<keyword evidence="5 8" id="KW-0812">Transmembrane</keyword>
<evidence type="ECO:0000256" key="7">
    <source>
        <dbReference type="ARBA" id="ARBA00023136"/>
    </source>
</evidence>
<dbReference type="AlphaFoldDB" id="A0A437S8K3"/>
<keyword evidence="7 8" id="KW-0472">Membrane</keyword>
<accession>A0A437S8K3</accession>
<keyword evidence="4" id="KW-1003">Cell membrane</keyword>
<gene>
    <name evidence="9" type="ORF">EF514_02885</name>
</gene>
<feature type="transmembrane region" description="Helical" evidence="8">
    <location>
        <begin position="17"/>
        <end position="37"/>
    </location>
</feature>
<proteinExistence type="inferred from homology"/>
<dbReference type="Proteomes" id="UP000288812">
    <property type="component" value="Unassembled WGS sequence"/>
</dbReference>
<keyword evidence="6 8" id="KW-1133">Transmembrane helix</keyword>
<organism evidence="9 10">
    <name type="scientific">Anaerosphaera multitolerans</name>
    <dbReference type="NCBI Taxonomy" id="2487351"/>
    <lineage>
        <taxon>Bacteria</taxon>
        <taxon>Bacillati</taxon>
        <taxon>Bacillota</taxon>
        <taxon>Tissierellia</taxon>
        <taxon>Tissierellales</taxon>
        <taxon>Peptoniphilaceae</taxon>
        <taxon>Anaerosphaera</taxon>
    </lineage>
</organism>
<dbReference type="OrthoDB" id="9793390at2"/>
<dbReference type="PANTHER" id="PTHR21716:SF53">
    <property type="entry name" value="PERMEASE PERM-RELATED"/>
    <property type="match status" value="1"/>
</dbReference>
<feature type="transmembrane region" description="Helical" evidence="8">
    <location>
        <begin position="227"/>
        <end position="250"/>
    </location>
</feature>
<dbReference type="GO" id="GO:0005886">
    <property type="term" value="C:plasma membrane"/>
    <property type="evidence" value="ECO:0007669"/>
    <property type="project" value="UniProtKB-SubCell"/>
</dbReference>
<evidence type="ECO:0000313" key="9">
    <source>
        <dbReference type="EMBL" id="RVU55234.1"/>
    </source>
</evidence>
<dbReference type="RefSeq" id="WP_127723647.1">
    <property type="nucleotide sequence ID" value="NZ_RLIH01000003.1"/>
</dbReference>
<comment type="caution">
    <text evidence="9">The sequence shown here is derived from an EMBL/GenBank/DDBJ whole genome shotgun (WGS) entry which is preliminary data.</text>
</comment>
<keyword evidence="10" id="KW-1185">Reference proteome</keyword>
<evidence type="ECO:0000256" key="6">
    <source>
        <dbReference type="ARBA" id="ARBA00022989"/>
    </source>
</evidence>
<keyword evidence="3" id="KW-0813">Transport</keyword>
<evidence type="ECO:0000256" key="4">
    <source>
        <dbReference type="ARBA" id="ARBA00022475"/>
    </source>
</evidence>
<dbReference type="InterPro" id="IPR002549">
    <property type="entry name" value="AI-2E-like"/>
</dbReference>
<evidence type="ECO:0000256" key="8">
    <source>
        <dbReference type="SAM" id="Phobius"/>
    </source>
</evidence>